<dbReference type="PANTHER" id="PTHR37804">
    <property type="entry name" value="CDAA REGULATORY PROTEIN CDAR"/>
    <property type="match status" value="1"/>
</dbReference>
<dbReference type="EMBL" id="CP006905">
    <property type="protein sequence ID" value="AIY85110.1"/>
    <property type="molecule type" value="Genomic_DNA"/>
</dbReference>
<gene>
    <name evidence="1" type="ORF">U729_1406</name>
</gene>
<reference evidence="1 2" key="1">
    <citation type="journal article" date="2015" name="Infect. Genet. Evol.">
        <title>Genomic sequences of six botulinum neurotoxin-producing strains representing three clostridial species illustrate the mobility and diversity of botulinum neurotoxin genes.</title>
        <authorList>
            <person name="Smith T.J."/>
            <person name="Hill K.K."/>
            <person name="Xie G."/>
            <person name="Foley B.T."/>
            <person name="Williamson C.H."/>
            <person name="Foster J.T."/>
            <person name="Johnson S.L."/>
            <person name="Chertkov O."/>
            <person name="Teshima H."/>
            <person name="Gibbons H.S."/>
            <person name="Johnsky L.A."/>
            <person name="Karavis M.A."/>
            <person name="Smith L.A."/>
        </authorList>
    </citation>
    <scope>NUCLEOTIDE SEQUENCE [LARGE SCALE GENOMIC DNA]</scope>
    <source>
        <strain evidence="1">Sullivan</strain>
    </source>
</reference>
<dbReference type="PANTHER" id="PTHR37804:SF1">
    <property type="entry name" value="CDAA REGULATORY PROTEIN CDAR"/>
    <property type="match status" value="1"/>
</dbReference>
<evidence type="ECO:0000313" key="1">
    <source>
        <dbReference type="EMBL" id="AIY85110.1"/>
    </source>
</evidence>
<sequence length="439" mass="47794">MDKRNTKQTLGIKLLCLLLSFILWLYVSNVQNSVRTYTLKDVPVKVLNTESLKSYGLALAPDQNFSVDLKLEGDVKYIYSVSKDQFALTADIGEYALKSGINNIPVNVINYPEQINIKNNSNLTIQVKLEKLVTKEVSTTSDVNVTFAQGAYKQKEQFTSEKVSVSGPQSAVDRVETVALVGTLENVSSNTTKEFPFKPLDADGKVVHGVTLSKNTGVISIGVNNGKSVNIVANTVGNLPSGYKLINTTLSNQTAQIIGSDSKINNITSLKTEEIDLSNITSSTEKQVKIIVPDGVSILGGENTVTVKFEIQKEEDKETINSNNDNKNENNKISKTISIPVNYTGLDNSLELSNETKTISFKIEGSKADVESLNDSNFSCNFDISKYKDAGTFDGSPKIEITNSASKVTISDVGGIKFTLSKKTTAKDPNKEKESNKVT</sequence>
<dbReference type="STRING" id="1561.NPD11_1588"/>
<dbReference type="RefSeq" id="WP_052139486.1">
    <property type="nucleotide sequence ID" value="NZ_CP006905.1"/>
</dbReference>
<dbReference type="AlphaFoldDB" id="A0A0A7G241"/>
<dbReference type="eggNOG" id="COG4856">
    <property type="taxonomic scope" value="Bacteria"/>
</dbReference>
<proteinExistence type="predicted"/>
<dbReference type="OrthoDB" id="2111604at2"/>
<dbReference type="KEGG" id="cbv:U729_1406"/>
<accession>A0A0A7G241</accession>
<evidence type="ECO:0000313" key="2">
    <source>
        <dbReference type="Proteomes" id="UP000030635"/>
    </source>
</evidence>
<dbReference type="HOGENOM" id="CLU_039811_4_1_9"/>
<dbReference type="InterPro" id="IPR053154">
    <property type="entry name" value="c-di-AMP_regulator"/>
</dbReference>
<protein>
    <submittedName>
        <fullName evidence="1">YbbR-like family protein</fullName>
    </submittedName>
</protein>
<dbReference type="Gene3D" id="2.170.120.40">
    <property type="entry name" value="YbbR-like domain"/>
    <property type="match status" value="2"/>
</dbReference>
<dbReference type="Pfam" id="PF07949">
    <property type="entry name" value="YbbR"/>
    <property type="match status" value="1"/>
</dbReference>
<dbReference type="InterPro" id="IPR012505">
    <property type="entry name" value="YbbR"/>
</dbReference>
<dbReference type="Proteomes" id="UP000030635">
    <property type="component" value="Chromosome"/>
</dbReference>
<organism evidence="1 2">
    <name type="scientific">Clostridium baratii str. Sullivan</name>
    <dbReference type="NCBI Taxonomy" id="1415775"/>
    <lineage>
        <taxon>Bacteria</taxon>
        <taxon>Bacillati</taxon>
        <taxon>Bacillota</taxon>
        <taxon>Clostridia</taxon>
        <taxon>Eubacteriales</taxon>
        <taxon>Clostridiaceae</taxon>
        <taxon>Clostridium</taxon>
    </lineage>
</organism>
<keyword evidence="2" id="KW-1185">Reference proteome</keyword>
<dbReference type="Gene3D" id="2.170.120.30">
    <property type="match status" value="2"/>
</dbReference>
<name>A0A0A7G241_9CLOT</name>